<dbReference type="EC" id="3.1.1.-" evidence="3"/>
<dbReference type="AlphaFoldDB" id="A0A3N2PXU1"/>
<dbReference type="GO" id="GO:0016787">
    <property type="term" value="F:hydrolase activity"/>
    <property type="evidence" value="ECO:0007669"/>
    <property type="project" value="UniProtKB-KW"/>
</dbReference>
<keyword evidence="6" id="KW-1185">Reference proteome</keyword>
<dbReference type="GeneID" id="39575392"/>
<dbReference type="RefSeq" id="XP_028467159.1">
    <property type="nucleotide sequence ID" value="XM_028606914.1"/>
</dbReference>
<dbReference type="Pfam" id="PF00135">
    <property type="entry name" value="COesterase"/>
    <property type="match status" value="1"/>
</dbReference>
<organism evidence="5 6">
    <name type="scientific">Sodiomyces alkalinus (strain CBS 110278 / VKM F-3762 / F11)</name>
    <name type="common">Alkaliphilic filamentous fungus</name>
    <dbReference type="NCBI Taxonomy" id="1314773"/>
    <lineage>
        <taxon>Eukaryota</taxon>
        <taxon>Fungi</taxon>
        <taxon>Dikarya</taxon>
        <taxon>Ascomycota</taxon>
        <taxon>Pezizomycotina</taxon>
        <taxon>Sordariomycetes</taxon>
        <taxon>Hypocreomycetidae</taxon>
        <taxon>Glomerellales</taxon>
        <taxon>Plectosphaerellaceae</taxon>
        <taxon>Sodiomyces</taxon>
    </lineage>
</organism>
<name>A0A3N2PXU1_SODAK</name>
<evidence type="ECO:0000313" key="6">
    <source>
        <dbReference type="Proteomes" id="UP000272025"/>
    </source>
</evidence>
<feature type="domain" description="Carboxylesterase type B" evidence="4">
    <location>
        <begin position="5"/>
        <end position="511"/>
    </location>
</feature>
<evidence type="ECO:0000313" key="5">
    <source>
        <dbReference type="EMBL" id="ROT39353.1"/>
    </source>
</evidence>
<gene>
    <name evidence="5" type="ORF">SODALDRAFT_157562</name>
</gene>
<dbReference type="EMBL" id="ML119054">
    <property type="protein sequence ID" value="ROT39353.1"/>
    <property type="molecule type" value="Genomic_DNA"/>
</dbReference>
<proteinExistence type="inferred from homology"/>
<dbReference type="InterPro" id="IPR002018">
    <property type="entry name" value="CarbesteraseB"/>
</dbReference>
<evidence type="ECO:0000256" key="2">
    <source>
        <dbReference type="ARBA" id="ARBA00022801"/>
    </source>
</evidence>
<dbReference type="OrthoDB" id="408631at2759"/>
<dbReference type="Gene3D" id="3.40.50.1820">
    <property type="entry name" value="alpha/beta hydrolase"/>
    <property type="match status" value="1"/>
</dbReference>
<evidence type="ECO:0000259" key="4">
    <source>
        <dbReference type="Pfam" id="PF00135"/>
    </source>
</evidence>
<evidence type="ECO:0000256" key="1">
    <source>
        <dbReference type="ARBA" id="ARBA00005964"/>
    </source>
</evidence>
<evidence type="ECO:0000256" key="3">
    <source>
        <dbReference type="RuleBase" id="RU361235"/>
    </source>
</evidence>
<comment type="similarity">
    <text evidence="1 3">Belongs to the type-B carboxylesterase/lipase family.</text>
</comment>
<accession>A0A3N2PXU1</accession>
<dbReference type="InterPro" id="IPR050309">
    <property type="entry name" value="Type-B_Carboxylest/Lipase"/>
</dbReference>
<protein>
    <recommendedName>
        <fullName evidence="3">Carboxylic ester hydrolase</fullName>
        <ecNumber evidence="3">3.1.1.-</ecNumber>
    </recommendedName>
</protein>
<dbReference type="PROSITE" id="PS00122">
    <property type="entry name" value="CARBOXYLESTERASE_B_1"/>
    <property type="match status" value="1"/>
</dbReference>
<keyword evidence="2 3" id="KW-0378">Hydrolase</keyword>
<dbReference type="SUPFAM" id="SSF53474">
    <property type="entry name" value="alpha/beta-Hydrolases"/>
    <property type="match status" value="1"/>
</dbReference>
<dbReference type="STRING" id="1314773.A0A3N2PXU1"/>
<dbReference type="PANTHER" id="PTHR11559">
    <property type="entry name" value="CARBOXYLESTERASE"/>
    <property type="match status" value="1"/>
</dbReference>
<sequence length="575" mass="62088">MTTRPTVRLPQGTYWGTVLSRDDLPRPVEAFLGIPYARVLPGAEGRFRDAAPVPASLDTFEANTYGSICPTFTSSLDEEDGWVVGEDCLSVNLIRPCPSSSSWSPSERLPVVVFFHGGAFNFGKGADRDMASFVAYAEQPVLGISFNWRLGPLGFLPSRVCDKEGVLNLGLRDQRMLLEWVRDNVVAFGGDEGCVTLMGVSAGAHSIGHHILSSESTTTPLFHKAILESGSATARSVLSPDHSRHELQFQSFLRDAGFPPSTPDDAILSHLRSLPLSTLLDAGSSVWGRFASSVCWPFQPSIDGIGGVIPDLPLRLWSSGLGLRPPLITGFNSHEGTTFVPIKVSSPAAFRAFFQTLLPALTPSDLDELDRLYPQPDVAAAARGEPYTPAVPAYCGAQWARLATAYAHHAYIAPVLHTAHHVAAAGQPVYVYEYAARAEPFAAANHGDEGPVVARDMEALGGFPGLVRVSEGMHGFFSRFVASRCGDPNRLLLGTDDRQEGDGDVPAWPRFVSPFDDNSGPDAGKILVFGEGNDERAGGESEGVVARVRTLTRSEIAQCRFWWERMPLSQGSGRR</sequence>
<reference evidence="5 6" key="1">
    <citation type="journal article" date="2018" name="Mol. Ecol.">
        <title>The obligate alkalophilic soda-lake fungus Sodiomyces alkalinus has shifted to a protein diet.</title>
        <authorList>
            <person name="Grum-Grzhimaylo A.A."/>
            <person name="Falkoski D.L."/>
            <person name="van den Heuvel J."/>
            <person name="Valero-Jimenez C.A."/>
            <person name="Min B."/>
            <person name="Choi I.G."/>
            <person name="Lipzen A."/>
            <person name="Daum C.G."/>
            <person name="Aanen D.K."/>
            <person name="Tsang A."/>
            <person name="Henrissat B."/>
            <person name="Bilanenko E.N."/>
            <person name="de Vries R.P."/>
            <person name="van Kan J.A.L."/>
            <person name="Grigoriev I.V."/>
            <person name="Debets A.J.M."/>
        </authorList>
    </citation>
    <scope>NUCLEOTIDE SEQUENCE [LARGE SCALE GENOMIC DNA]</scope>
    <source>
        <strain evidence="5 6">F11</strain>
    </source>
</reference>
<dbReference type="InterPro" id="IPR019826">
    <property type="entry name" value="Carboxylesterase_B_AS"/>
</dbReference>
<dbReference type="InterPro" id="IPR029058">
    <property type="entry name" value="AB_hydrolase_fold"/>
</dbReference>
<dbReference type="Proteomes" id="UP000272025">
    <property type="component" value="Unassembled WGS sequence"/>
</dbReference>